<dbReference type="OrthoDB" id="1750494at2759"/>
<organism evidence="1 2">
    <name type="scientific">Cephalotus follicularis</name>
    <name type="common">Albany pitcher plant</name>
    <dbReference type="NCBI Taxonomy" id="3775"/>
    <lineage>
        <taxon>Eukaryota</taxon>
        <taxon>Viridiplantae</taxon>
        <taxon>Streptophyta</taxon>
        <taxon>Embryophyta</taxon>
        <taxon>Tracheophyta</taxon>
        <taxon>Spermatophyta</taxon>
        <taxon>Magnoliopsida</taxon>
        <taxon>eudicotyledons</taxon>
        <taxon>Gunneridae</taxon>
        <taxon>Pentapetalae</taxon>
        <taxon>rosids</taxon>
        <taxon>fabids</taxon>
        <taxon>Oxalidales</taxon>
        <taxon>Cephalotaceae</taxon>
        <taxon>Cephalotus</taxon>
    </lineage>
</organism>
<evidence type="ECO:0000313" key="1">
    <source>
        <dbReference type="EMBL" id="GAV59060.1"/>
    </source>
</evidence>
<comment type="caution">
    <text evidence="1">The sequence shown here is derived from an EMBL/GenBank/DDBJ whole genome shotgun (WGS) entry which is preliminary data.</text>
</comment>
<gene>
    <name evidence="1" type="ORF">CFOL_v3_02593</name>
</gene>
<evidence type="ECO:0000313" key="2">
    <source>
        <dbReference type="Proteomes" id="UP000187406"/>
    </source>
</evidence>
<dbReference type="EMBL" id="BDDD01000095">
    <property type="protein sequence ID" value="GAV59060.1"/>
    <property type="molecule type" value="Genomic_DNA"/>
</dbReference>
<dbReference type="Proteomes" id="UP000187406">
    <property type="component" value="Unassembled WGS sequence"/>
</dbReference>
<dbReference type="InParanoid" id="A0A1Q3ATS9"/>
<dbReference type="AlphaFoldDB" id="A0A1Q3ATS9"/>
<accession>A0A1Q3ATS9</accession>
<evidence type="ECO:0008006" key="3">
    <source>
        <dbReference type="Google" id="ProtNLM"/>
    </source>
</evidence>
<name>A0A1Q3ATS9_CEPFO</name>
<sequence length="204" mass="23105">MMKAPAMEKIIETFKQVQINIPLLEVIAHMPYCAKVLKDLCTKKWIPQTPKKAFLVANISAMVVLDTQPLANLNDKIPVIFGRPFLETSNSLINYRNGLMKLSFGNTSVDFNVFHLGKHPTDFDEANAIHSIPDHIDMHFDIDFDGKFSECMRDLEDVDGGDLFDVFSMQPLEPVGPLSTSLPKPSIKEPPKRELKELPYTLKY</sequence>
<proteinExistence type="predicted"/>
<keyword evidence="2" id="KW-1185">Reference proteome</keyword>
<reference evidence="2" key="1">
    <citation type="submission" date="2016-04" db="EMBL/GenBank/DDBJ databases">
        <title>Cephalotus genome sequencing.</title>
        <authorList>
            <person name="Fukushima K."/>
            <person name="Hasebe M."/>
            <person name="Fang X."/>
        </authorList>
    </citation>
    <scope>NUCLEOTIDE SEQUENCE [LARGE SCALE GENOMIC DNA]</scope>
    <source>
        <strain evidence="2">cv. St1</strain>
    </source>
</reference>
<protein>
    <recommendedName>
        <fullName evidence="3">Reverse transcriptase domain-containing protein</fullName>
    </recommendedName>
</protein>